<evidence type="ECO:0000256" key="1">
    <source>
        <dbReference type="SAM" id="Phobius"/>
    </source>
</evidence>
<keyword evidence="1" id="KW-1133">Transmembrane helix</keyword>
<accession>A0A0H2M909</accession>
<dbReference type="Pfam" id="PF06170">
    <property type="entry name" value="DUF983"/>
    <property type="match status" value="1"/>
</dbReference>
<dbReference type="Proteomes" id="UP000035444">
    <property type="component" value="Unassembled WGS sequence"/>
</dbReference>
<dbReference type="RefSeq" id="WP_047766023.1">
    <property type="nucleotide sequence ID" value="NZ_LAQL01000022.1"/>
</dbReference>
<sequence>MSENNKDLEKFAAQEPEERSVFQALKRGLRRKCPHCGTGKVFRKYVTVIDECTHCHEELSHIRADDIPPYFTITIVGHIVVPGVMWTEQLYSPSLLTHVAIWPALTLALTMAILPFVKGGVLGVLWALRMFEDEKRFPSAAE</sequence>
<proteinExistence type="predicted"/>
<evidence type="ECO:0000313" key="2">
    <source>
        <dbReference type="EMBL" id="KLN58984.1"/>
    </source>
</evidence>
<keyword evidence="1" id="KW-0472">Membrane</keyword>
<dbReference type="EMBL" id="LAQL01000022">
    <property type="protein sequence ID" value="KLN58984.1"/>
    <property type="molecule type" value="Genomic_DNA"/>
</dbReference>
<keyword evidence="1" id="KW-0812">Transmembrane</keyword>
<keyword evidence="3" id="KW-1185">Reference proteome</keyword>
<dbReference type="STRING" id="1489064.WH96_20010"/>
<dbReference type="InterPro" id="IPR009325">
    <property type="entry name" value="DUF983"/>
</dbReference>
<dbReference type="OrthoDB" id="9799456at2"/>
<protein>
    <submittedName>
        <fullName evidence="2">Membrane protein</fullName>
    </submittedName>
</protein>
<feature type="transmembrane region" description="Helical" evidence="1">
    <location>
        <begin position="99"/>
        <end position="128"/>
    </location>
</feature>
<gene>
    <name evidence="2" type="ORF">WH96_20010</name>
</gene>
<comment type="caution">
    <text evidence="2">The sequence shown here is derived from an EMBL/GenBank/DDBJ whole genome shotgun (WGS) entry which is preliminary data.</text>
</comment>
<dbReference type="AlphaFoldDB" id="A0A0H2M909"/>
<feature type="transmembrane region" description="Helical" evidence="1">
    <location>
        <begin position="70"/>
        <end position="87"/>
    </location>
</feature>
<name>A0A0H2M909_9PROT</name>
<organism evidence="2 3">
    <name type="scientific">Kiloniella spongiae</name>
    <dbReference type="NCBI Taxonomy" id="1489064"/>
    <lineage>
        <taxon>Bacteria</taxon>
        <taxon>Pseudomonadati</taxon>
        <taxon>Pseudomonadota</taxon>
        <taxon>Alphaproteobacteria</taxon>
        <taxon>Rhodospirillales</taxon>
        <taxon>Kiloniellaceae</taxon>
        <taxon>Kiloniella</taxon>
    </lineage>
</organism>
<evidence type="ECO:0000313" key="3">
    <source>
        <dbReference type="Proteomes" id="UP000035444"/>
    </source>
</evidence>
<reference evidence="2 3" key="1">
    <citation type="submission" date="2015-03" db="EMBL/GenBank/DDBJ databases">
        <title>Genome Sequence of Kiloniella spongiae MEBiC09566, isolated from a marine sponge.</title>
        <authorList>
            <person name="Shao Z."/>
            <person name="Wang L."/>
            <person name="Li X."/>
        </authorList>
    </citation>
    <scope>NUCLEOTIDE SEQUENCE [LARGE SCALE GENOMIC DNA]</scope>
    <source>
        <strain evidence="2 3">MEBiC09566</strain>
    </source>
</reference>